<name>A0A2C6JKV1_9APIC</name>
<sequence length="38" mass="4047">DPFCWVVVLIGIAYGWMDSAEKRPLTGCGICSDGSTVV</sequence>
<dbReference type="GeneID" id="94432189"/>
<feature type="non-terminal residue" evidence="1">
    <location>
        <position position="1"/>
    </location>
</feature>
<protein>
    <submittedName>
        <fullName evidence="1">Uncharacterized protein</fullName>
    </submittedName>
</protein>
<gene>
    <name evidence="1" type="ORF">CSUI_008856</name>
</gene>
<accession>A0A2C6JKV1</accession>
<evidence type="ECO:0000313" key="2">
    <source>
        <dbReference type="Proteomes" id="UP000221165"/>
    </source>
</evidence>
<organism evidence="1 2">
    <name type="scientific">Cystoisospora suis</name>
    <dbReference type="NCBI Taxonomy" id="483139"/>
    <lineage>
        <taxon>Eukaryota</taxon>
        <taxon>Sar</taxon>
        <taxon>Alveolata</taxon>
        <taxon>Apicomplexa</taxon>
        <taxon>Conoidasida</taxon>
        <taxon>Coccidia</taxon>
        <taxon>Eucoccidiorida</taxon>
        <taxon>Eimeriorina</taxon>
        <taxon>Sarcocystidae</taxon>
        <taxon>Cystoisospora</taxon>
    </lineage>
</organism>
<keyword evidence="2" id="KW-1185">Reference proteome</keyword>
<comment type="caution">
    <text evidence="1">The sequence shown here is derived from an EMBL/GenBank/DDBJ whole genome shotgun (WGS) entry which is preliminary data.</text>
</comment>
<dbReference type="Proteomes" id="UP000221165">
    <property type="component" value="Unassembled WGS sequence"/>
</dbReference>
<dbReference type="RefSeq" id="XP_067919045.1">
    <property type="nucleotide sequence ID" value="XM_068068978.1"/>
</dbReference>
<proteinExistence type="predicted"/>
<dbReference type="AlphaFoldDB" id="A0A2C6JKV1"/>
<dbReference type="VEuPathDB" id="ToxoDB:CSUI_008856"/>
<reference evidence="1 2" key="1">
    <citation type="journal article" date="2017" name="Int. J. Parasitol.">
        <title>The genome of the protozoan parasite Cystoisospora suis and a reverse vaccinology approach to identify vaccine candidates.</title>
        <authorList>
            <person name="Palmieri N."/>
            <person name="Shrestha A."/>
            <person name="Ruttkowski B."/>
            <person name="Beck T."/>
            <person name="Vogl C."/>
            <person name="Tomley F."/>
            <person name="Blake D.P."/>
            <person name="Joachim A."/>
        </authorList>
    </citation>
    <scope>NUCLEOTIDE SEQUENCE [LARGE SCALE GENOMIC DNA]</scope>
    <source>
        <strain evidence="1 2">Wien I</strain>
    </source>
</reference>
<dbReference type="EMBL" id="MIGC01005094">
    <property type="protein sequence ID" value="PHJ17321.1"/>
    <property type="molecule type" value="Genomic_DNA"/>
</dbReference>
<evidence type="ECO:0000313" key="1">
    <source>
        <dbReference type="EMBL" id="PHJ17321.1"/>
    </source>
</evidence>